<evidence type="ECO:0000256" key="5">
    <source>
        <dbReference type="HAMAP-Rule" id="MF_01326"/>
    </source>
</evidence>
<evidence type="ECO:0000256" key="1">
    <source>
        <dbReference type="ARBA" id="ARBA00010618"/>
    </source>
</evidence>
<keyword evidence="5" id="KW-0694">RNA-binding</keyword>
<dbReference type="InterPro" id="IPR008991">
    <property type="entry name" value="Translation_prot_SH3-like_sf"/>
</dbReference>
<dbReference type="InterPro" id="IPR014722">
    <property type="entry name" value="Rib_uL2_dom2"/>
</dbReference>
<organism evidence="8 9">
    <name type="scientific">Candidatus Protochlamydia amoebophila</name>
    <dbReference type="NCBI Taxonomy" id="362787"/>
    <lineage>
        <taxon>Bacteria</taxon>
        <taxon>Pseudomonadati</taxon>
        <taxon>Chlamydiota</taxon>
        <taxon>Chlamydiia</taxon>
        <taxon>Parachlamydiales</taxon>
        <taxon>Parachlamydiaceae</taxon>
        <taxon>Candidatus Protochlamydia</taxon>
    </lineage>
</organism>
<dbReference type="HAMAP" id="MF_01326_B">
    <property type="entry name" value="Ribosomal_uL24_B"/>
    <property type="match status" value="1"/>
</dbReference>
<dbReference type="InterPro" id="IPR041988">
    <property type="entry name" value="Ribosomal_uL24_KOW"/>
</dbReference>
<comment type="subunit">
    <text evidence="5">Part of the 50S ribosomal subunit.</text>
</comment>
<dbReference type="PATRIC" id="fig|362787.3.peg.472"/>
<comment type="function">
    <text evidence="5">One of two assembly initiator proteins, it binds directly to the 5'-end of the 23S rRNA, where it nucleates assembly of the 50S subunit.</text>
</comment>
<evidence type="ECO:0000256" key="3">
    <source>
        <dbReference type="ARBA" id="ARBA00023274"/>
    </source>
</evidence>
<gene>
    <name evidence="5 8" type="primary">rplX</name>
    <name evidence="8" type="ORF">DB44_BG00550</name>
</gene>
<evidence type="ECO:0000256" key="2">
    <source>
        <dbReference type="ARBA" id="ARBA00022980"/>
    </source>
</evidence>
<reference evidence="8 9" key="1">
    <citation type="journal article" date="2014" name="Mol. Biol. Evol.">
        <title>Massive expansion of Ubiquitination-related gene families within the Chlamydiae.</title>
        <authorList>
            <person name="Domman D."/>
            <person name="Collingro A."/>
            <person name="Lagkouvardos I."/>
            <person name="Gehre L."/>
            <person name="Weinmaier T."/>
            <person name="Rattei T."/>
            <person name="Subtil A."/>
            <person name="Horn M."/>
        </authorList>
    </citation>
    <scope>NUCLEOTIDE SEQUENCE [LARGE SCALE GENOMIC DNA]</scope>
    <source>
        <strain evidence="8 9">EI2</strain>
    </source>
</reference>
<dbReference type="CDD" id="cd06089">
    <property type="entry name" value="KOW_RPL26"/>
    <property type="match status" value="1"/>
</dbReference>
<evidence type="ECO:0000313" key="8">
    <source>
        <dbReference type="EMBL" id="KIC73366.1"/>
    </source>
</evidence>
<dbReference type="Pfam" id="PF17136">
    <property type="entry name" value="ribosomal_L24"/>
    <property type="match status" value="1"/>
</dbReference>
<dbReference type="GO" id="GO:0005840">
    <property type="term" value="C:ribosome"/>
    <property type="evidence" value="ECO:0007669"/>
    <property type="project" value="UniProtKB-KW"/>
</dbReference>
<comment type="function">
    <text evidence="5">One of the proteins that surrounds the polypeptide exit tunnel on the outside of the subunit.</text>
</comment>
<evidence type="ECO:0000256" key="4">
    <source>
        <dbReference type="ARBA" id="ARBA00035206"/>
    </source>
</evidence>
<dbReference type="GO" id="GO:0003735">
    <property type="term" value="F:structural constituent of ribosome"/>
    <property type="evidence" value="ECO:0007669"/>
    <property type="project" value="InterPro"/>
</dbReference>
<dbReference type="GO" id="GO:1990904">
    <property type="term" value="C:ribonucleoprotein complex"/>
    <property type="evidence" value="ECO:0007669"/>
    <property type="project" value="UniProtKB-KW"/>
</dbReference>
<name>A0A0C1JSA5_9BACT</name>
<dbReference type="Gene3D" id="2.30.30.30">
    <property type="match status" value="1"/>
</dbReference>
<dbReference type="GO" id="GO:0019843">
    <property type="term" value="F:rRNA binding"/>
    <property type="evidence" value="ECO:0007669"/>
    <property type="project" value="UniProtKB-UniRule"/>
</dbReference>
<evidence type="ECO:0000259" key="7">
    <source>
        <dbReference type="Pfam" id="PF17136"/>
    </source>
</evidence>
<dbReference type="InterPro" id="IPR057264">
    <property type="entry name" value="Ribosomal_uL24_C"/>
</dbReference>
<protein>
    <recommendedName>
        <fullName evidence="4 5">Large ribosomal subunit protein uL24</fullName>
    </recommendedName>
</protein>
<dbReference type="InterPro" id="IPR003256">
    <property type="entry name" value="Ribosomal_uL24"/>
</dbReference>
<dbReference type="PANTHER" id="PTHR12903">
    <property type="entry name" value="MITOCHONDRIAL RIBOSOMAL PROTEIN L24"/>
    <property type="match status" value="1"/>
</dbReference>
<keyword evidence="2 5" id="KW-0689">Ribosomal protein</keyword>
<feature type="domain" description="Large ribosomal subunit protein uL24 C-terminal" evidence="7">
    <location>
        <begin position="51"/>
        <end position="103"/>
    </location>
</feature>
<keyword evidence="3 5" id="KW-0687">Ribonucleoprotein</keyword>
<dbReference type="EMBL" id="JSAN01000030">
    <property type="protein sequence ID" value="KIC73366.1"/>
    <property type="molecule type" value="Genomic_DNA"/>
</dbReference>
<evidence type="ECO:0000313" key="9">
    <source>
        <dbReference type="Proteomes" id="UP000031465"/>
    </source>
</evidence>
<dbReference type="SUPFAM" id="SSF50104">
    <property type="entry name" value="Translation proteins SH3-like domain"/>
    <property type="match status" value="1"/>
</dbReference>
<accession>A0A0C1JSA5</accession>
<sequence>MSEAMTKMDNKPSGSKKIRQGDTVVAIAGNSRGQIGTVQSCKGDRVIVQGLNVRKKHVKRSQEAPKGRIVEIERPIHISNLKVCVEGETTAKLKVRTNEQGHRQFVYHKDDQEVVYRSVKKPK</sequence>
<keyword evidence="5" id="KW-0699">rRNA-binding</keyword>
<feature type="compositionally biased region" description="Basic and acidic residues" evidence="6">
    <location>
        <begin position="1"/>
        <end position="10"/>
    </location>
</feature>
<dbReference type="Proteomes" id="UP000031465">
    <property type="component" value="Unassembled WGS sequence"/>
</dbReference>
<comment type="similarity">
    <text evidence="1 5">Belongs to the universal ribosomal protein uL24 family.</text>
</comment>
<comment type="caution">
    <text evidence="8">The sequence shown here is derived from an EMBL/GenBank/DDBJ whole genome shotgun (WGS) entry which is preliminary data.</text>
</comment>
<feature type="region of interest" description="Disordered" evidence="6">
    <location>
        <begin position="1"/>
        <end position="21"/>
    </location>
</feature>
<dbReference type="NCBIfam" id="TIGR01079">
    <property type="entry name" value="rplX_bact"/>
    <property type="match status" value="1"/>
</dbReference>
<proteinExistence type="inferred from homology"/>
<evidence type="ECO:0000256" key="6">
    <source>
        <dbReference type="SAM" id="MobiDB-lite"/>
    </source>
</evidence>
<dbReference type="AlphaFoldDB" id="A0A0C1JSA5"/>
<dbReference type="GO" id="GO:0006412">
    <property type="term" value="P:translation"/>
    <property type="evidence" value="ECO:0007669"/>
    <property type="project" value="UniProtKB-UniRule"/>
</dbReference>